<keyword evidence="6" id="KW-1185">Reference proteome</keyword>
<sequence>MSTTLSPIVSEFDTQEQADSYDLWFRAKVEASLAEPGRAVPHDEVMARMDAIIEAAEARQRLGS</sequence>
<dbReference type="Proteomes" id="UP000196842">
    <property type="component" value="Chromosome I"/>
</dbReference>
<gene>
    <name evidence="3" type="ORF">CFBP1590__1981</name>
    <name evidence="4" type="ORF">EZZ81_09740</name>
    <name evidence="2" type="ORF">V2I87_11470</name>
</gene>
<reference evidence="4" key="2">
    <citation type="submission" date="2019-02" db="EMBL/GenBank/DDBJ databases">
        <authorList>
            <person name="Lutz S."/>
            <person name="Schori C."/>
            <person name="Ahrens C.H."/>
            <person name="Gueguen E."/>
        </authorList>
    </citation>
    <scope>NUCLEOTIDE SEQUENCE</scope>
    <source>
        <strain evidence="4">Psy35</strain>
    </source>
</reference>
<dbReference type="OrthoDB" id="3174560at2"/>
<proteinExistence type="predicted"/>
<evidence type="ECO:0000313" key="2">
    <source>
        <dbReference type="EMBL" id="MEE4040711.1"/>
    </source>
</evidence>
<feature type="domain" description="Stability determinant" evidence="1">
    <location>
        <begin position="16"/>
        <end position="47"/>
    </location>
</feature>
<dbReference type="Proteomes" id="UP001163644">
    <property type="component" value="Chromosome"/>
</dbReference>
<dbReference type="AlphaFoldDB" id="A0A0D0KLS8"/>
<accession>A0A0D0KLS8</accession>
<evidence type="ECO:0000313" key="5">
    <source>
        <dbReference type="Proteomes" id="UP000196842"/>
    </source>
</evidence>
<organism evidence="3 5">
    <name type="scientific">Pseudomonas viridiflava</name>
    <name type="common">Phytomonas viridiflava</name>
    <dbReference type="NCBI Taxonomy" id="33069"/>
    <lineage>
        <taxon>Bacteria</taxon>
        <taxon>Pseudomonadati</taxon>
        <taxon>Pseudomonadota</taxon>
        <taxon>Gammaproteobacteria</taxon>
        <taxon>Pseudomonadales</taxon>
        <taxon>Pseudomonadaceae</taxon>
        <taxon>Pseudomonas</taxon>
    </lineage>
</organism>
<evidence type="ECO:0000313" key="4">
    <source>
        <dbReference type="EMBL" id="UZA68489.1"/>
    </source>
</evidence>
<evidence type="ECO:0000313" key="6">
    <source>
        <dbReference type="Proteomes" id="UP001343600"/>
    </source>
</evidence>
<name>A0A0D0KLS8_PSEVI</name>
<dbReference type="EMBL" id="LT855380">
    <property type="protein sequence ID" value="SMS09567.1"/>
    <property type="molecule type" value="Genomic_DNA"/>
</dbReference>
<reference evidence="2 6" key="3">
    <citation type="submission" date="2024-01" db="EMBL/GenBank/DDBJ databases">
        <title>Characterization of Pseudomonas viridiflava in Georgia, USA.</title>
        <authorList>
            <person name="Zhao M."/>
            <person name="Dutta B."/>
        </authorList>
    </citation>
    <scope>NUCLEOTIDE SEQUENCE [LARGE SCALE GENOMIC DNA]</scope>
    <source>
        <strain evidence="2 6">21GA0539</strain>
    </source>
</reference>
<dbReference type="RefSeq" id="WP_029242986.1">
    <property type="nucleotide sequence ID" value="NZ_CP036495.1"/>
</dbReference>
<reference evidence="3 5" key="1">
    <citation type="submission" date="2017-05" db="EMBL/GenBank/DDBJ databases">
        <authorList>
            <person name="Song R."/>
            <person name="Chenine A.L."/>
            <person name="Ruprecht R.M."/>
        </authorList>
    </citation>
    <scope>NUCLEOTIDE SEQUENCE [LARGE SCALE GENOMIC DNA]</scope>
    <source>
        <strain evidence="3 5">CFBP 1590</strain>
    </source>
</reference>
<dbReference type="InterPro" id="IPR048851">
    <property type="entry name" value="PaaA2_dom"/>
</dbReference>
<dbReference type="EMBL" id="JAZEIP010000015">
    <property type="protein sequence ID" value="MEE4040711.1"/>
    <property type="molecule type" value="Genomic_DNA"/>
</dbReference>
<dbReference type="KEGG" id="pvd:CFBP1590__1981"/>
<evidence type="ECO:0000259" key="1">
    <source>
        <dbReference type="Pfam" id="PF21217"/>
    </source>
</evidence>
<dbReference type="Pfam" id="PF21217">
    <property type="entry name" value="PaaA2"/>
    <property type="match status" value="1"/>
</dbReference>
<evidence type="ECO:0000313" key="3">
    <source>
        <dbReference type="EMBL" id="SMS09567.1"/>
    </source>
</evidence>
<protein>
    <submittedName>
        <fullName evidence="2">Stability determinant</fullName>
    </submittedName>
</protein>
<dbReference type="GeneID" id="47763644"/>
<dbReference type="EMBL" id="CP036495">
    <property type="protein sequence ID" value="UZA68489.1"/>
    <property type="molecule type" value="Genomic_DNA"/>
</dbReference>
<dbReference type="Gene3D" id="6.20.450.20">
    <property type="match status" value="1"/>
</dbReference>
<dbReference type="Proteomes" id="UP001343600">
    <property type="component" value="Unassembled WGS sequence"/>
</dbReference>